<protein>
    <submittedName>
        <fullName evidence="1">Uncharacterized protein</fullName>
    </submittedName>
</protein>
<reference evidence="1 2" key="1">
    <citation type="journal article" date="2020" name="Int. J. Syst. Evol. Microbiol.">
        <title>Reclassification of Streptomyces castelarensis and Streptomyces sporoclivatus as later heterotypic synonyms of Streptomyces antimycoticus.</title>
        <authorList>
            <person name="Komaki H."/>
            <person name="Tamura T."/>
        </authorList>
    </citation>
    <scope>NUCLEOTIDE SEQUENCE [LARGE SCALE GENOMIC DNA]</scope>
    <source>
        <strain evidence="1 2">NBRC 12839</strain>
    </source>
</reference>
<accession>A0A4D4KR88</accession>
<name>A0A4D4KR88_9ACTN</name>
<gene>
    <name evidence="1" type="ORF">SANT12839_098500</name>
</gene>
<evidence type="ECO:0000313" key="1">
    <source>
        <dbReference type="EMBL" id="GDY48968.1"/>
    </source>
</evidence>
<proteinExistence type="predicted"/>
<dbReference type="EMBL" id="BJHV01000001">
    <property type="protein sequence ID" value="GDY48968.1"/>
    <property type="molecule type" value="Genomic_DNA"/>
</dbReference>
<comment type="caution">
    <text evidence="1">The sequence shown here is derived from an EMBL/GenBank/DDBJ whole genome shotgun (WGS) entry which is preliminary data.</text>
</comment>
<keyword evidence="2" id="KW-1185">Reference proteome</keyword>
<organism evidence="1 2">
    <name type="scientific">Streptomyces antimycoticus</name>
    <dbReference type="NCBI Taxonomy" id="68175"/>
    <lineage>
        <taxon>Bacteria</taxon>
        <taxon>Bacillati</taxon>
        <taxon>Actinomycetota</taxon>
        <taxon>Actinomycetes</taxon>
        <taxon>Kitasatosporales</taxon>
        <taxon>Streptomycetaceae</taxon>
        <taxon>Streptomyces</taxon>
        <taxon>Streptomyces violaceusniger group</taxon>
    </lineage>
</organism>
<evidence type="ECO:0000313" key="2">
    <source>
        <dbReference type="Proteomes" id="UP000299290"/>
    </source>
</evidence>
<dbReference type="Proteomes" id="UP000299290">
    <property type="component" value="Unassembled WGS sequence"/>
</dbReference>
<sequence>MPDPYLVRAWVADGDLFPLQDVWATGLVEANGMCHKLLRLLMYGVAVTGRGRNRPGRMPRGFRDRR</sequence>
<dbReference type="AlphaFoldDB" id="A0A4D4KR88"/>